<comment type="catalytic activity">
    <reaction evidence="7">
        <text>D-ribose 5-phosphate + ATP = 5-phospho-alpha-D-ribose 1-diphosphate + AMP + H(+)</text>
        <dbReference type="Rhea" id="RHEA:15609"/>
        <dbReference type="ChEBI" id="CHEBI:15378"/>
        <dbReference type="ChEBI" id="CHEBI:30616"/>
        <dbReference type="ChEBI" id="CHEBI:58017"/>
        <dbReference type="ChEBI" id="CHEBI:78346"/>
        <dbReference type="ChEBI" id="CHEBI:456215"/>
        <dbReference type="EC" id="2.7.6.1"/>
    </reaction>
</comment>
<evidence type="ECO:0000256" key="1">
    <source>
        <dbReference type="ARBA" id="ARBA00013247"/>
    </source>
</evidence>
<dbReference type="GO" id="GO:0004749">
    <property type="term" value="F:ribose phosphate diphosphokinase activity"/>
    <property type="evidence" value="ECO:0007669"/>
    <property type="project" value="UniProtKB-EC"/>
</dbReference>
<organism evidence="9 10">
    <name type="scientific">Rhodocytophaga rosea</name>
    <dbReference type="NCBI Taxonomy" id="2704465"/>
    <lineage>
        <taxon>Bacteria</taxon>
        <taxon>Pseudomonadati</taxon>
        <taxon>Bacteroidota</taxon>
        <taxon>Cytophagia</taxon>
        <taxon>Cytophagales</taxon>
        <taxon>Rhodocytophagaceae</taxon>
        <taxon>Rhodocytophaga</taxon>
    </lineage>
</organism>
<keyword evidence="3" id="KW-0545">Nucleotide biosynthesis</keyword>
<sequence>MRFDKKIIFSTQKYTYLQEAILKGGDYDRGEVEVKEFPDGERYQRVISEVNERDIVLVGGTVSDADTLELFDLACTLVHLGAQSLLLIIPYFGYSTMERAVQRGEVVTAKTRAFLLSSIPDTHFGNTVILLDLHTEGLPYYFEGKTKAIHLYAKPVIIEACHEIAGTDFILASTDAGRAKWVESLANDMGIQGAFVFKRRIDAENTQIVSISCDVTDKYVIIYDDMIRTGGSLVNAAKAYKEAGAAKIAAITTHGLFSKGGLEKIKASGLFECVVSTDSHPNVFLYKDNFLKIKTIARVLLEEIEKH</sequence>
<dbReference type="GO" id="GO:0005524">
    <property type="term" value="F:ATP binding"/>
    <property type="evidence" value="ECO:0007669"/>
    <property type="project" value="UniProtKB-KW"/>
</dbReference>
<dbReference type="InterPro" id="IPR029057">
    <property type="entry name" value="PRTase-like"/>
</dbReference>
<gene>
    <name evidence="9" type="primary">prs</name>
    <name evidence="9" type="ORF">GXP67_34365</name>
</gene>
<dbReference type="AlphaFoldDB" id="A0A6C0GU83"/>
<dbReference type="CDD" id="cd06223">
    <property type="entry name" value="PRTases_typeI"/>
    <property type="match status" value="1"/>
</dbReference>
<dbReference type="PANTHER" id="PTHR10210">
    <property type="entry name" value="RIBOSE-PHOSPHATE DIPHOSPHOKINASE FAMILY MEMBER"/>
    <property type="match status" value="1"/>
</dbReference>
<dbReference type="Gene3D" id="3.40.50.2020">
    <property type="match status" value="2"/>
</dbReference>
<dbReference type="SMART" id="SM01400">
    <property type="entry name" value="Pribosyltran_N"/>
    <property type="match status" value="1"/>
</dbReference>
<feature type="domain" description="Ribose-phosphate pyrophosphokinase N-terminal" evidence="8">
    <location>
        <begin position="7"/>
        <end position="117"/>
    </location>
</feature>
<accession>A0A6C0GU83</accession>
<evidence type="ECO:0000256" key="3">
    <source>
        <dbReference type="ARBA" id="ARBA00022727"/>
    </source>
</evidence>
<dbReference type="GO" id="GO:0006164">
    <property type="term" value="P:purine nucleotide biosynthetic process"/>
    <property type="evidence" value="ECO:0007669"/>
    <property type="project" value="TreeGrafter"/>
</dbReference>
<dbReference type="InterPro" id="IPR005946">
    <property type="entry name" value="Rib-P_diPkinase"/>
</dbReference>
<evidence type="ECO:0000256" key="7">
    <source>
        <dbReference type="ARBA" id="ARBA00049535"/>
    </source>
</evidence>
<evidence type="ECO:0000256" key="4">
    <source>
        <dbReference type="ARBA" id="ARBA00022741"/>
    </source>
</evidence>
<dbReference type="GO" id="GO:0006015">
    <property type="term" value="P:5-phosphoribose 1-diphosphate biosynthetic process"/>
    <property type="evidence" value="ECO:0007669"/>
    <property type="project" value="TreeGrafter"/>
</dbReference>
<dbReference type="GO" id="GO:0016301">
    <property type="term" value="F:kinase activity"/>
    <property type="evidence" value="ECO:0007669"/>
    <property type="project" value="UniProtKB-KW"/>
</dbReference>
<dbReference type="SUPFAM" id="SSF53271">
    <property type="entry name" value="PRTase-like"/>
    <property type="match status" value="2"/>
</dbReference>
<keyword evidence="5 9" id="KW-0418">Kinase</keyword>
<evidence type="ECO:0000313" key="10">
    <source>
        <dbReference type="Proteomes" id="UP000480178"/>
    </source>
</evidence>
<dbReference type="PANTHER" id="PTHR10210:SF32">
    <property type="entry name" value="RIBOSE-PHOSPHATE PYROPHOSPHOKINASE 2"/>
    <property type="match status" value="1"/>
</dbReference>
<evidence type="ECO:0000256" key="6">
    <source>
        <dbReference type="ARBA" id="ARBA00022840"/>
    </source>
</evidence>
<keyword evidence="4" id="KW-0547">Nucleotide-binding</keyword>
<evidence type="ECO:0000313" key="9">
    <source>
        <dbReference type="EMBL" id="QHT71384.1"/>
    </source>
</evidence>
<keyword evidence="2 9" id="KW-0808">Transferase</keyword>
<dbReference type="NCBIfam" id="TIGR01251">
    <property type="entry name" value="ribP_PPkin"/>
    <property type="match status" value="1"/>
</dbReference>
<dbReference type="Pfam" id="PF14572">
    <property type="entry name" value="Pribosyl_synth"/>
    <property type="match status" value="1"/>
</dbReference>
<protein>
    <recommendedName>
        <fullName evidence="1">ribose-phosphate diphosphokinase</fullName>
        <ecNumber evidence="1">2.7.6.1</ecNumber>
    </recommendedName>
</protein>
<dbReference type="InterPro" id="IPR029099">
    <property type="entry name" value="Pribosyltran_N"/>
</dbReference>
<dbReference type="EMBL" id="CP048222">
    <property type="protein sequence ID" value="QHT71384.1"/>
    <property type="molecule type" value="Genomic_DNA"/>
</dbReference>
<evidence type="ECO:0000256" key="2">
    <source>
        <dbReference type="ARBA" id="ARBA00022679"/>
    </source>
</evidence>
<dbReference type="Proteomes" id="UP000480178">
    <property type="component" value="Chromosome"/>
</dbReference>
<dbReference type="InterPro" id="IPR000836">
    <property type="entry name" value="PRTase_dom"/>
</dbReference>
<evidence type="ECO:0000259" key="8">
    <source>
        <dbReference type="Pfam" id="PF13793"/>
    </source>
</evidence>
<name>A0A6C0GU83_9BACT</name>
<dbReference type="EC" id="2.7.6.1" evidence="1"/>
<dbReference type="GO" id="GO:0002189">
    <property type="term" value="C:ribose phosphate diphosphokinase complex"/>
    <property type="evidence" value="ECO:0007669"/>
    <property type="project" value="TreeGrafter"/>
</dbReference>
<reference evidence="9 10" key="1">
    <citation type="submission" date="2020-01" db="EMBL/GenBank/DDBJ databases">
        <authorList>
            <person name="Kim M.K."/>
        </authorList>
    </citation>
    <scope>NUCLEOTIDE SEQUENCE [LARGE SCALE GENOMIC DNA]</scope>
    <source>
        <strain evidence="9 10">172606-1</strain>
    </source>
</reference>
<dbReference type="Pfam" id="PF13793">
    <property type="entry name" value="Pribosyltran_N"/>
    <property type="match status" value="1"/>
</dbReference>
<keyword evidence="6" id="KW-0067">ATP-binding</keyword>
<dbReference type="RefSeq" id="WP_162447323.1">
    <property type="nucleotide sequence ID" value="NZ_CP048222.1"/>
</dbReference>
<evidence type="ECO:0000256" key="5">
    <source>
        <dbReference type="ARBA" id="ARBA00022777"/>
    </source>
</evidence>
<keyword evidence="10" id="KW-1185">Reference proteome</keyword>
<proteinExistence type="predicted"/>
<dbReference type="GO" id="GO:0005737">
    <property type="term" value="C:cytoplasm"/>
    <property type="evidence" value="ECO:0007669"/>
    <property type="project" value="TreeGrafter"/>
</dbReference>
<dbReference type="KEGG" id="rhoz:GXP67_34365"/>
<dbReference type="GO" id="GO:0000287">
    <property type="term" value="F:magnesium ion binding"/>
    <property type="evidence" value="ECO:0007669"/>
    <property type="project" value="InterPro"/>
</dbReference>